<reference evidence="1" key="1">
    <citation type="submission" date="2020-05" db="EMBL/GenBank/DDBJ databases">
        <title>Large-scale comparative analyses of tick genomes elucidate their genetic diversity and vector capacities.</title>
        <authorList>
            <person name="Jia N."/>
            <person name="Wang J."/>
            <person name="Shi W."/>
            <person name="Du L."/>
            <person name="Sun Y."/>
            <person name="Zhan W."/>
            <person name="Jiang J."/>
            <person name="Wang Q."/>
            <person name="Zhang B."/>
            <person name="Ji P."/>
            <person name="Sakyi L.B."/>
            <person name="Cui X."/>
            <person name="Yuan T."/>
            <person name="Jiang B."/>
            <person name="Yang W."/>
            <person name="Lam T.T.-Y."/>
            <person name="Chang Q."/>
            <person name="Ding S."/>
            <person name="Wang X."/>
            <person name="Zhu J."/>
            <person name="Ruan X."/>
            <person name="Zhao L."/>
            <person name="Wei J."/>
            <person name="Que T."/>
            <person name="Du C."/>
            <person name="Cheng J."/>
            <person name="Dai P."/>
            <person name="Han X."/>
            <person name="Huang E."/>
            <person name="Gao Y."/>
            <person name="Liu J."/>
            <person name="Shao H."/>
            <person name="Ye R."/>
            <person name="Li L."/>
            <person name="Wei W."/>
            <person name="Wang X."/>
            <person name="Wang C."/>
            <person name="Yang T."/>
            <person name="Huo Q."/>
            <person name="Li W."/>
            <person name="Guo W."/>
            <person name="Chen H."/>
            <person name="Zhou L."/>
            <person name="Ni X."/>
            <person name="Tian J."/>
            <person name="Zhou Y."/>
            <person name="Sheng Y."/>
            <person name="Liu T."/>
            <person name="Pan Y."/>
            <person name="Xia L."/>
            <person name="Li J."/>
            <person name="Zhao F."/>
            <person name="Cao W."/>
        </authorList>
    </citation>
    <scope>NUCLEOTIDE SEQUENCE</scope>
    <source>
        <strain evidence="1">Dsil-2018</strain>
    </source>
</reference>
<evidence type="ECO:0000313" key="2">
    <source>
        <dbReference type="Proteomes" id="UP000821865"/>
    </source>
</evidence>
<proteinExistence type="predicted"/>
<comment type="caution">
    <text evidence="1">The sequence shown here is derived from an EMBL/GenBank/DDBJ whole genome shotgun (WGS) entry which is preliminary data.</text>
</comment>
<gene>
    <name evidence="1" type="ORF">HPB49_021331</name>
</gene>
<name>A0ACB8CZM7_DERSI</name>
<organism evidence="1 2">
    <name type="scientific">Dermacentor silvarum</name>
    <name type="common">Tick</name>
    <dbReference type="NCBI Taxonomy" id="543639"/>
    <lineage>
        <taxon>Eukaryota</taxon>
        <taxon>Metazoa</taxon>
        <taxon>Ecdysozoa</taxon>
        <taxon>Arthropoda</taxon>
        <taxon>Chelicerata</taxon>
        <taxon>Arachnida</taxon>
        <taxon>Acari</taxon>
        <taxon>Parasitiformes</taxon>
        <taxon>Ixodida</taxon>
        <taxon>Ixodoidea</taxon>
        <taxon>Ixodidae</taxon>
        <taxon>Rhipicephalinae</taxon>
        <taxon>Dermacentor</taxon>
    </lineage>
</organism>
<protein>
    <submittedName>
        <fullName evidence="1">Uncharacterized protein</fullName>
    </submittedName>
</protein>
<keyword evidence="2" id="KW-1185">Reference proteome</keyword>
<evidence type="ECO:0000313" key="1">
    <source>
        <dbReference type="EMBL" id="KAH7954728.1"/>
    </source>
</evidence>
<dbReference type="EMBL" id="CM023473">
    <property type="protein sequence ID" value="KAH7954728.1"/>
    <property type="molecule type" value="Genomic_DNA"/>
</dbReference>
<accession>A0ACB8CZM7</accession>
<dbReference type="Proteomes" id="UP000821865">
    <property type="component" value="Chromosome 4"/>
</dbReference>
<sequence length="323" mass="35325">MMCNCHNAAYWFAFSPKDIEVGFMLIVLLLILSSFCIVFSVVLLLGLFFDNRLLLLPWLAFVSTTTVLDVALSLYFITDLKVDGFVITMYVVDYTMCSINIYCIMCVVSQYQLYYVRGHVTEQISRRESLPVVMAQNRGDGAGQSGDRSAFGCISSWYVRWLSRKTVPPPSDDTILPCRTIVPADTTVSADEAAAATALAATGRDADEVPRKGRSNFLTPESPLGTGRGADESSIGPQLFTEETSLAPYVEQTVVPPPSCEGLEDLSVELELQREAVSVTKGLRDHDGGRLSIGSVPESQPLLDASGSLEICDQRDGPVRDRV</sequence>